<dbReference type="OrthoDB" id="5835829at2759"/>
<dbReference type="AlphaFoldDB" id="A0A8K0CSH9"/>
<evidence type="ECO:0000256" key="2">
    <source>
        <dbReference type="ARBA" id="ARBA00022676"/>
    </source>
</evidence>
<dbReference type="CDD" id="cd03784">
    <property type="entry name" value="GT1_Gtf-like"/>
    <property type="match status" value="1"/>
</dbReference>
<dbReference type="Gene3D" id="3.40.50.2000">
    <property type="entry name" value="Glycogen Phosphorylase B"/>
    <property type="match status" value="1"/>
</dbReference>
<evidence type="ECO:0000256" key="4">
    <source>
        <dbReference type="SAM" id="Phobius"/>
    </source>
</evidence>
<comment type="similarity">
    <text evidence="1">Belongs to the UDP-glycosyltransferase family.</text>
</comment>
<feature type="transmembrane region" description="Helical" evidence="4">
    <location>
        <begin position="199"/>
        <end position="220"/>
    </location>
</feature>
<evidence type="ECO:0000256" key="1">
    <source>
        <dbReference type="ARBA" id="ARBA00009995"/>
    </source>
</evidence>
<keyword evidence="4" id="KW-0812">Transmembrane</keyword>
<dbReference type="PANTHER" id="PTHR48043">
    <property type="entry name" value="EG:EG0003.4 PROTEIN-RELATED"/>
    <property type="match status" value="1"/>
</dbReference>
<evidence type="ECO:0008006" key="7">
    <source>
        <dbReference type="Google" id="ProtNLM"/>
    </source>
</evidence>
<proteinExistence type="inferred from homology"/>
<dbReference type="InterPro" id="IPR002213">
    <property type="entry name" value="UDP_glucos_trans"/>
</dbReference>
<feature type="non-terminal residue" evidence="5">
    <location>
        <position position="1"/>
    </location>
</feature>
<dbReference type="SUPFAM" id="SSF53756">
    <property type="entry name" value="UDP-Glycosyltransferase/glycogen phosphorylase"/>
    <property type="match status" value="1"/>
</dbReference>
<organism evidence="5 6">
    <name type="scientific">Ignelater luminosus</name>
    <name type="common">Cucubano</name>
    <name type="synonym">Pyrophorus luminosus</name>
    <dbReference type="NCBI Taxonomy" id="2038154"/>
    <lineage>
        <taxon>Eukaryota</taxon>
        <taxon>Metazoa</taxon>
        <taxon>Ecdysozoa</taxon>
        <taxon>Arthropoda</taxon>
        <taxon>Hexapoda</taxon>
        <taxon>Insecta</taxon>
        <taxon>Pterygota</taxon>
        <taxon>Neoptera</taxon>
        <taxon>Endopterygota</taxon>
        <taxon>Coleoptera</taxon>
        <taxon>Polyphaga</taxon>
        <taxon>Elateriformia</taxon>
        <taxon>Elateroidea</taxon>
        <taxon>Elateridae</taxon>
        <taxon>Agrypninae</taxon>
        <taxon>Pyrophorini</taxon>
        <taxon>Ignelater</taxon>
    </lineage>
</organism>
<dbReference type="Pfam" id="PF00201">
    <property type="entry name" value="UDPGT"/>
    <property type="match status" value="1"/>
</dbReference>
<keyword evidence="3" id="KW-0808">Transferase</keyword>
<keyword evidence="4" id="KW-1133">Transmembrane helix</keyword>
<protein>
    <recommendedName>
        <fullName evidence="7">Glucuronosyltransferase</fullName>
    </recommendedName>
</protein>
<keyword evidence="6" id="KW-1185">Reference proteome</keyword>
<dbReference type="Proteomes" id="UP000801492">
    <property type="component" value="Unassembled WGS sequence"/>
</dbReference>
<name>A0A8K0CSH9_IGNLU</name>
<evidence type="ECO:0000313" key="6">
    <source>
        <dbReference type="Proteomes" id="UP000801492"/>
    </source>
</evidence>
<gene>
    <name evidence="5" type="ORF">ILUMI_14419</name>
</gene>
<reference evidence="5" key="1">
    <citation type="submission" date="2019-08" db="EMBL/GenBank/DDBJ databases">
        <title>The genome of the North American firefly Photinus pyralis.</title>
        <authorList>
            <consortium name="Photinus pyralis genome working group"/>
            <person name="Fallon T.R."/>
            <person name="Sander Lower S.E."/>
            <person name="Weng J.-K."/>
        </authorList>
    </citation>
    <scope>NUCLEOTIDE SEQUENCE</scope>
    <source>
        <strain evidence="5">TRF0915ILg1</strain>
        <tissue evidence="5">Whole body</tissue>
    </source>
</reference>
<evidence type="ECO:0000256" key="3">
    <source>
        <dbReference type="ARBA" id="ARBA00022679"/>
    </source>
</evidence>
<keyword evidence="4" id="KW-0472">Membrane</keyword>
<dbReference type="EMBL" id="VTPC01023818">
    <property type="protein sequence ID" value="KAF2891754.1"/>
    <property type="molecule type" value="Genomic_DNA"/>
</dbReference>
<accession>A0A8K0CSH9</accession>
<sequence>DLQKALDEAPNAVIYFSLGSNVKSSGLSDNVRKIFLETFSELPYTIMWKFENEDLPGKPDNVIISKWFPQQDVFRHPNIELFISHGGLQSMDEAMYNHIPIVGIPFAADQESNVRRMVSKGLGLELSLSTLDKSSLKKAILEVIDNPKYRNRVKELAELSKDQPMTGLERAVWWTEYVIRHKGAKHLQSPALDIPNYQYYLLDVIGFILAVISIAVYVLIKILKLILRFIRYLFPKSKIKVQ</sequence>
<evidence type="ECO:0000313" key="5">
    <source>
        <dbReference type="EMBL" id="KAF2891754.1"/>
    </source>
</evidence>
<dbReference type="PANTHER" id="PTHR48043:SF159">
    <property type="entry name" value="EG:EG0003.4 PROTEIN-RELATED"/>
    <property type="match status" value="1"/>
</dbReference>
<dbReference type="InterPro" id="IPR050271">
    <property type="entry name" value="UDP-glycosyltransferase"/>
</dbReference>
<dbReference type="FunFam" id="3.40.50.2000:FF:000050">
    <property type="entry name" value="UDP-glucuronosyltransferase"/>
    <property type="match status" value="1"/>
</dbReference>
<dbReference type="GO" id="GO:0008194">
    <property type="term" value="F:UDP-glycosyltransferase activity"/>
    <property type="evidence" value="ECO:0007669"/>
    <property type="project" value="InterPro"/>
</dbReference>
<comment type="caution">
    <text evidence="5">The sequence shown here is derived from an EMBL/GenBank/DDBJ whole genome shotgun (WGS) entry which is preliminary data.</text>
</comment>
<keyword evidence="2" id="KW-0328">Glycosyltransferase</keyword>